<dbReference type="Pfam" id="PF13968">
    <property type="entry name" value="DUF4220"/>
    <property type="match status" value="1"/>
</dbReference>
<organism evidence="4 5">
    <name type="scientific">Rhynchospora pubera</name>
    <dbReference type="NCBI Taxonomy" id="906938"/>
    <lineage>
        <taxon>Eukaryota</taxon>
        <taxon>Viridiplantae</taxon>
        <taxon>Streptophyta</taxon>
        <taxon>Embryophyta</taxon>
        <taxon>Tracheophyta</taxon>
        <taxon>Spermatophyta</taxon>
        <taxon>Magnoliopsida</taxon>
        <taxon>Liliopsida</taxon>
        <taxon>Poales</taxon>
        <taxon>Cyperaceae</taxon>
        <taxon>Cyperoideae</taxon>
        <taxon>Rhynchosporeae</taxon>
        <taxon>Rhynchospora</taxon>
    </lineage>
</organism>
<sequence>MNENQKYSCTSELAAEVLMVMTSTFIAITIAGVAAQKFLLLFDHRTHIEFTYKKSGVVISSAYTLFLPLMSYLFSQAKENNLEGRAQLILSWMVLIEVLRVYDGDSTWEARNSAEQLARLVWVSYLVYGYVPPNKLRAILLVLCAVCITYEIMKAIASKKAKKSYLLGRNPKLIHDFMNRIMLQDHYKTTPMSSCEYIVMGEENHEITICENGWHLGYHPDDDEKPKSKGVITIGRVFQNSSEDSEFTMAHPNWRDSCLSFALAKMLRRRFANLPVVEEGNNKALNFVLEGLIGDSETEVSRGEKQPSEKVFCIIHDELKFVQEFSQTKVQIYKYFGGFVLLADMIGYMIVVSVGTYLLLSIAVSMLIQKRYTFLVYVPQDTANNNCFNDFSIFASGTLVAKIFYLLDQAITFLLVSACGYVQYYNGWAAFFFYRKSNLDFVRRYIENPSEWKKTHSSTPSMLDKLLNRFEEFVLSIVKNVEQARIHYSLFDTKPETTFCIKRNRKGEVPVVIHSTDVKEAILRSLKKSGGQLTSGETSLRSHEFVENMMNLRWPHISITEAILVWHIATTLFHHQKSPHQQQLAKPTKNATQILKELIKYCLNPKRAKTHIHTEPQSPQHNDDSEKKKREVALALSSYCLSLVACHPELLPEEVRWSKKMYKSVREEIFLIDKSSRHKPIRKDRCDYAMSNLISLENFVLVGKGVKLAKALVKHDEEGKQVWTMLSEFWAEMMLFIAPSDNVKGHEKILEKQELITQIWALLTHAGILNRPKPTHPSCEPKKKDEAGEDMNV</sequence>
<reference evidence="4" key="1">
    <citation type="submission" date="2022-08" db="EMBL/GenBank/DDBJ databases">
        <authorList>
            <person name="Marques A."/>
        </authorList>
    </citation>
    <scope>NUCLEOTIDE SEQUENCE</scope>
    <source>
        <strain evidence="4">RhyPub2mFocal</strain>
        <tissue evidence="4">Leaves</tissue>
    </source>
</reference>
<dbReference type="EMBL" id="JAMFTS010000004">
    <property type="protein sequence ID" value="KAJ4757426.1"/>
    <property type="molecule type" value="Genomic_DNA"/>
</dbReference>
<comment type="caution">
    <text evidence="4">The sequence shown here is derived from an EMBL/GenBank/DDBJ whole genome shotgun (WGS) entry which is preliminary data.</text>
</comment>
<protein>
    <recommendedName>
        <fullName evidence="3">DUF4220 domain-containing protein</fullName>
    </recommendedName>
</protein>
<evidence type="ECO:0000313" key="4">
    <source>
        <dbReference type="EMBL" id="KAJ4757426.1"/>
    </source>
</evidence>
<dbReference type="Pfam" id="PF04578">
    <property type="entry name" value="DUF594"/>
    <property type="match status" value="1"/>
</dbReference>
<feature type="transmembrane region" description="Helical" evidence="2">
    <location>
        <begin position="12"/>
        <end position="35"/>
    </location>
</feature>
<gene>
    <name evidence="4" type="ORF">LUZ62_067801</name>
</gene>
<accession>A0AAV8CQE1</accession>
<feature type="transmembrane region" description="Helical" evidence="2">
    <location>
        <begin position="335"/>
        <end position="368"/>
    </location>
</feature>
<evidence type="ECO:0000259" key="3">
    <source>
        <dbReference type="Pfam" id="PF13968"/>
    </source>
</evidence>
<dbReference type="Proteomes" id="UP001140206">
    <property type="component" value="Chromosome 4"/>
</dbReference>
<evidence type="ECO:0000256" key="2">
    <source>
        <dbReference type="SAM" id="Phobius"/>
    </source>
</evidence>
<proteinExistence type="predicted"/>
<name>A0AAV8CQE1_9POAL</name>
<keyword evidence="2" id="KW-1133">Transmembrane helix</keyword>
<dbReference type="PANTHER" id="PTHR31325">
    <property type="entry name" value="OS01G0798800 PROTEIN-RELATED"/>
    <property type="match status" value="1"/>
</dbReference>
<evidence type="ECO:0000313" key="5">
    <source>
        <dbReference type="Proteomes" id="UP001140206"/>
    </source>
</evidence>
<keyword evidence="2" id="KW-0812">Transmembrane</keyword>
<feature type="region of interest" description="Disordered" evidence="1">
    <location>
        <begin position="771"/>
        <end position="793"/>
    </location>
</feature>
<dbReference type="AlphaFoldDB" id="A0AAV8CQE1"/>
<evidence type="ECO:0000256" key="1">
    <source>
        <dbReference type="SAM" id="MobiDB-lite"/>
    </source>
</evidence>
<keyword evidence="2" id="KW-0472">Membrane</keyword>
<dbReference type="InterPro" id="IPR007658">
    <property type="entry name" value="DUF594"/>
</dbReference>
<feature type="transmembrane region" description="Helical" evidence="2">
    <location>
        <begin position="410"/>
        <end position="434"/>
    </location>
</feature>
<keyword evidence="5" id="KW-1185">Reference proteome</keyword>
<dbReference type="InterPro" id="IPR025315">
    <property type="entry name" value="DUF4220"/>
</dbReference>
<feature type="domain" description="DUF4220" evidence="3">
    <location>
        <begin position="104"/>
        <end position="424"/>
    </location>
</feature>